<feature type="compositionally biased region" description="Basic and acidic residues" evidence="1">
    <location>
        <begin position="30"/>
        <end position="40"/>
    </location>
</feature>
<dbReference type="InterPro" id="IPR052338">
    <property type="entry name" value="Transposase_5"/>
</dbReference>
<feature type="compositionally biased region" description="Acidic residues" evidence="1">
    <location>
        <begin position="46"/>
        <end position="63"/>
    </location>
</feature>
<feature type="compositionally biased region" description="Polar residues" evidence="1">
    <location>
        <begin position="1"/>
        <end position="25"/>
    </location>
</feature>
<dbReference type="Pfam" id="PF13358">
    <property type="entry name" value="DDE_3"/>
    <property type="match status" value="1"/>
</dbReference>
<evidence type="ECO:0000256" key="1">
    <source>
        <dbReference type="SAM" id="MobiDB-lite"/>
    </source>
</evidence>
<gene>
    <name evidence="3" type="ORF">QTP70_001899</name>
</gene>
<evidence type="ECO:0000313" key="3">
    <source>
        <dbReference type="EMBL" id="KAK3523531.1"/>
    </source>
</evidence>
<dbReference type="EMBL" id="JAUCMX010000014">
    <property type="protein sequence ID" value="KAK3523531.1"/>
    <property type="molecule type" value="Genomic_DNA"/>
</dbReference>
<evidence type="ECO:0000313" key="4">
    <source>
        <dbReference type="Proteomes" id="UP001274896"/>
    </source>
</evidence>
<comment type="caution">
    <text evidence="3">The sequence shown here is derived from an EMBL/GenBank/DDBJ whole genome shotgun (WGS) entry which is preliminary data.</text>
</comment>
<dbReference type="Gene3D" id="3.30.420.10">
    <property type="entry name" value="Ribonuclease H-like superfamily/Ribonuclease H"/>
    <property type="match status" value="1"/>
</dbReference>
<feature type="region of interest" description="Disordered" evidence="1">
    <location>
        <begin position="1"/>
        <end position="66"/>
    </location>
</feature>
<dbReference type="PANTHER" id="PTHR23022:SF135">
    <property type="entry name" value="SI:DKEY-77F5.3"/>
    <property type="match status" value="1"/>
</dbReference>
<dbReference type="Proteomes" id="UP001274896">
    <property type="component" value="Unassembled WGS sequence"/>
</dbReference>
<feature type="domain" description="Tc1-like transposase DDE" evidence="2">
    <location>
        <begin position="154"/>
        <end position="296"/>
    </location>
</feature>
<sequence length="336" mass="38438">MKNKGTESYANDNLENQRENVTSWGHKNKINLEDHVKNERVSIQGLEEEEEEEEEEDDDDDDDERRRRRRRRRRGLFIRNTDQEYTAFRLAIFLHNTSPNASEAPFNLVPHVDNIETANSFAVTNAYCAIGKVTVSSLSDLMVSVTNTTEQCSNIQVRSVSHYIWRKSNTAFQKKNIIPTVKYGGGSVMVWGCFAASGPGRLAVINGTMNSAVYQKILKENVWPSVCDLKLKQTWVLQQDNDPKHTSKSTSEWLKKNKMKTLEWPSQCPDLNPIEMLWHDLKKVVHARKPSNVAELQQFCKDEWAKIPPQRCNRLIASYGKRLIAVVAAKGGPTNY</sequence>
<evidence type="ECO:0000259" key="2">
    <source>
        <dbReference type="Pfam" id="PF13358"/>
    </source>
</evidence>
<proteinExistence type="predicted"/>
<organism evidence="3 4">
    <name type="scientific">Hemibagrus guttatus</name>
    <dbReference type="NCBI Taxonomy" id="175788"/>
    <lineage>
        <taxon>Eukaryota</taxon>
        <taxon>Metazoa</taxon>
        <taxon>Chordata</taxon>
        <taxon>Craniata</taxon>
        <taxon>Vertebrata</taxon>
        <taxon>Euteleostomi</taxon>
        <taxon>Actinopterygii</taxon>
        <taxon>Neopterygii</taxon>
        <taxon>Teleostei</taxon>
        <taxon>Ostariophysi</taxon>
        <taxon>Siluriformes</taxon>
        <taxon>Bagridae</taxon>
        <taxon>Hemibagrus</taxon>
    </lineage>
</organism>
<dbReference type="AlphaFoldDB" id="A0AAE0QJI9"/>
<dbReference type="PANTHER" id="PTHR23022">
    <property type="entry name" value="TRANSPOSABLE ELEMENT-RELATED"/>
    <property type="match status" value="1"/>
</dbReference>
<keyword evidence="4" id="KW-1185">Reference proteome</keyword>
<dbReference type="InterPro" id="IPR036397">
    <property type="entry name" value="RNaseH_sf"/>
</dbReference>
<reference evidence="3" key="1">
    <citation type="submission" date="2023-06" db="EMBL/GenBank/DDBJ databases">
        <title>Male Hemibagrus guttatus genome.</title>
        <authorList>
            <person name="Bian C."/>
        </authorList>
    </citation>
    <scope>NUCLEOTIDE SEQUENCE</scope>
    <source>
        <strain evidence="3">Male_cb2023</strain>
        <tissue evidence="3">Muscle</tissue>
    </source>
</reference>
<name>A0AAE0QJI9_9TELE</name>
<dbReference type="InterPro" id="IPR038717">
    <property type="entry name" value="Tc1-like_DDE_dom"/>
</dbReference>
<dbReference type="GO" id="GO:0003676">
    <property type="term" value="F:nucleic acid binding"/>
    <property type="evidence" value="ECO:0007669"/>
    <property type="project" value="InterPro"/>
</dbReference>
<protein>
    <recommendedName>
        <fullName evidence="2">Tc1-like transposase DDE domain-containing protein</fullName>
    </recommendedName>
</protein>
<accession>A0AAE0QJI9</accession>